<dbReference type="AlphaFoldDB" id="A0A951QGJ2"/>
<proteinExistence type="predicted"/>
<dbReference type="PROSITE" id="PS50943">
    <property type="entry name" value="HTH_CROC1"/>
    <property type="match status" value="1"/>
</dbReference>
<organism evidence="2 3">
    <name type="scientific">Drouetiella hepatica Uher 2000/2452</name>
    <dbReference type="NCBI Taxonomy" id="904376"/>
    <lineage>
        <taxon>Bacteria</taxon>
        <taxon>Bacillati</taxon>
        <taxon>Cyanobacteriota</taxon>
        <taxon>Cyanophyceae</taxon>
        <taxon>Oculatellales</taxon>
        <taxon>Oculatellaceae</taxon>
        <taxon>Drouetiella</taxon>
    </lineage>
</organism>
<dbReference type="EMBL" id="JAHHHD010000051">
    <property type="protein sequence ID" value="MBW4661961.1"/>
    <property type="molecule type" value="Genomic_DNA"/>
</dbReference>
<comment type="caution">
    <text evidence="2">The sequence shown here is derived from an EMBL/GenBank/DDBJ whole genome shotgun (WGS) entry which is preliminary data.</text>
</comment>
<name>A0A951QGJ2_9CYAN</name>
<protein>
    <submittedName>
        <fullName evidence="2">Helix-turn-helix domain-containing protein</fullName>
    </submittedName>
</protein>
<dbReference type="Pfam" id="PF01381">
    <property type="entry name" value="HTH_3"/>
    <property type="match status" value="1"/>
</dbReference>
<accession>A0A951QGJ2</accession>
<dbReference type="Gene3D" id="1.10.260.40">
    <property type="entry name" value="lambda repressor-like DNA-binding domains"/>
    <property type="match status" value="1"/>
</dbReference>
<evidence type="ECO:0000313" key="2">
    <source>
        <dbReference type="EMBL" id="MBW4661961.1"/>
    </source>
</evidence>
<evidence type="ECO:0000313" key="3">
    <source>
        <dbReference type="Proteomes" id="UP000757435"/>
    </source>
</evidence>
<dbReference type="CDD" id="cd00093">
    <property type="entry name" value="HTH_XRE"/>
    <property type="match status" value="1"/>
</dbReference>
<feature type="domain" description="HTH cro/C1-type" evidence="1">
    <location>
        <begin position="25"/>
        <end position="62"/>
    </location>
</feature>
<dbReference type="Proteomes" id="UP000757435">
    <property type="component" value="Unassembled WGS sequence"/>
</dbReference>
<dbReference type="SUPFAM" id="SSF47413">
    <property type="entry name" value="lambda repressor-like DNA-binding domains"/>
    <property type="match status" value="1"/>
</dbReference>
<gene>
    <name evidence="2" type="ORF">KME15_25145</name>
</gene>
<dbReference type="SMART" id="SM00530">
    <property type="entry name" value="HTH_XRE"/>
    <property type="match status" value="1"/>
</dbReference>
<sequence>MPPLAKTVALKQVPLLTQPLFGNLIRELRRLSNMTQGQFAAAIGVSYVTVSRWEAGRIQPSALALRQVQAFIERLSQSTAEPIQVRGKELLALSFGQRQR</sequence>
<evidence type="ECO:0000259" key="1">
    <source>
        <dbReference type="PROSITE" id="PS50943"/>
    </source>
</evidence>
<dbReference type="InterPro" id="IPR001387">
    <property type="entry name" value="Cro/C1-type_HTH"/>
</dbReference>
<dbReference type="GO" id="GO:0003677">
    <property type="term" value="F:DNA binding"/>
    <property type="evidence" value="ECO:0007669"/>
    <property type="project" value="InterPro"/>
</dbReference>
<dbReference type="InterPro" id="IPR010982">
    <property type="entry name" value="Lambda_DNA-bd_dom_sf"/>
</dbReference>
<reference evidence="2" key="2">
    <citation type="journal article" date="2022" name="Microbiol. Resour. Announc.">
        <title>Metagenome Sequencing to Explore Phylogenomics of Terrestrial Cyanobacteria.</title>
        <authorList>
            <person name="Ward R.D."/>
            <person name="Stajich J.E."/>
            <person name="Johansen J.R."/>
            <person name="Huntemann M."/>
            <person name="Clum A."/>
            <person name="Foster B."/>
            <person name="Foster B."/>
            <person name="Roux S."/>
            <person name="Palaniappan K."/>
            <person name="Varghese N."/>
            <person name="Mukherjee S."/>
            <person name="Reddy T.B.K."/>
            <person name="Daum C."/>
            <person name="Copeland A."/>
            <person name="Chen I.A."/>
            <person name="Ivanova N.N."/>
            <person name="Kyrpides N.C."/>
            <person name="Shapiro N."/>
            <person name="Eloe-Fadrosh E.A."/>
            <person name="Pietrasiak N."/>
        </authorList>
    </citation>
    <scope>NUCLEOTIDE SEQUENCE</scope>
    <source>
        <strain evidence="2">UHER 2000/2452</strain>
    </source>
</reference>
<reference evidence="2" key="1">
    <citation type="submission" date="2021-05" db="EMBL/GenBank/DDBJ databases">
        <authorList>
            <person name="Pietrasiak N."/>
            <person name="Ward R."/>
            <person name="Stajich J.E."/>
            <person name="Kurbessoian T."/>
        </authorList>
    </citation>
    <scope>NUCLEOTIDE SEQUENCE</scope>
    <source>
        <strain evidence="2">UHER 2000/2452</strain>
    </source>
</reference>